<evidence type="ECO:0000256" key="9">
    <source>
        <dbReference type="ARBA" id="ARBA00035011"/>
    </source>
</evidence>
<name>A0ABQ7NHS0_BRACM</name>
<proteinExistence type="inferred from homology"/>
<feature type="compositionally biased region" description="Polar residues" evidence="10">
    <location>
        <begin position="201"/>
        <end position="210"/>
    </location>
</feature>
<evidence type="ECO:0000256" key="6">
    <source>
        <dbReference type="ARBA" id="ARBA00023157"/>
    </source>
</evidence>
<dbReference type="Proteomes" id="UP000823674">
    <property type="component" value="Chromosome A02"/>
</dbReference>
<dbReference type="PROSITE" id="PS51485">
    <property type="entry name" value="PHYTOCYANIN"/>
    <property type="match status" value="1"/>
</dbReference>
<keyword evidence="3" id="KW-0336">GPI-anchor</keyword>
<evidence type="ECO:0000256" key="7">
    <source>
        <dbReference type="ARBA" id="ARBA00023180"/>
    </source>
</evidence>
<feature type="domain" description="Phytocyanin" evidence="12">
    <location>
        <begin position="64"/>
        <end position="165"/>
    </location>
</feature>
<feature type="compositionally biased region" description="Pro residues" evidence="10">
    <location>
        <begin position="327"/>
        <end position="338"/>
    </location>
</feature>
<feature type="transmembrane region" description="Helical" evidence="11">
    <location>
        <begin position="353"/>
        <end position="376"/>
    </location>
</feature>
<dbReference type="EMBL" id="JADBGQ010000002">
    <property type="protein sequence ID" value="KAG5409319.1"/>
    <property type="molecule type" value="Genomic_DNA"/>
</dbReference>
<dbReference type="CDD" id="cd11019">
    <property type="entry name" value="OsENODL1_like"/>
    <property type="match status" value="1"/>
</dbReference>
<comment type="similarity">
    <text evidence="9">Belongs to the early nodulin-like (ENODL) family.</text>
</comment>
<gene>
    <name evidence="13" type="primary">A02p016830.1_BraROA</name>
    <name evidence="13" type="ORF">IGI04_005638</name>
</gene>
<sequence length="377" mass="39539">FTSKSSKLLALYINTHSPGTKDALKPNLRSRRFSLTMVALMKSLCFSFVVLASIVTLFSVADAHKFQVGGKGDWVEKPHEGYNSWAESKRFKVHDTIHFKYAKGSDSVQVVAKADYDACNVNNPIEKFDNGETEIALNRSGPFYFISGNKEHCAKGQKLIVFVLAIRNQPKVPISPAKAPSTAQPPKSHSPVVAPAKAPSTAHSPKSHSPISPVAPAKSPTAHSPASHISPAKTPWTVQPPKAHSPVSPTAPAKAPTMAHSPKSSVSPSPHPVAHSPAVSPSKAPATSPAKHSPSPSPTNSPRSSPATPPKASPSTPEKPPKSTPASPAPEKTPPSSPTPSDDNMAPAPSPSAATIVTVTSVMSTLFTVAFTVSMFA</sequence>
<organism evidence="13 14">
    <name type="scientific">Brassica rapa subsp. trilocularis</name>
    <dbReference type="NCBI Taxonomy" id="1813537"/>
    <lineage>
        <taxon>Eukaryota</taxon>
        <taxon>Viridiplantae</taxon>
        <taxon>Streptophyta</taxon>
        <taxon>Embryophyta</taxon>
        <taxon>Tracheophyta</taxon>
        <taxon>Spermatophyta</taxon>
        <taxon>Magnoliopsida</taxon>
        <taxon>eudicotyledons</taxon>
        <taxon>Gunneridae</taxon>
        <taxon>Pentapetalae</taxon>
        <taxon>rosids</taxon>
        <taxon>malvids</taxon>
        <taxon>Brassicales</taxon>
        <taxon>Brassicaceae</taxon>
        <taxon>Brassiceae</taxon>
        <taxon>Brassica</taxon>
    </lineage>
</organism>
<dbReference type="SUPFAM" id="SSF49503">
    <property type="entry name" value="Cupredoxins"/>
    <property type="match status" value="1"/>
</dbReference>
<reference evidence="13 14" key="1">
    <citation type="submission" date="2021-03" db="EMBL/GenBank/DDBJ databases">
        <authorList>
            <person name="King G.J."/>
            <person name="Bancroft I."/>
            <person name="Baten A."/>
            <person name="Bloomfield J."/>
            <person name="Borpatragohain P."/>
            <person name="He Z."/>
            <person name="Irish N."/>
            <person name="Irwin J."/>
            <person name="Liu K."/>
            <person name="Mauleon R.P."/>
            <person name="Moore J."/>
            <person name="Morris R."/>
            <person name="Ostergaard L."/>
            <person name="Wang B."/>
            <person name="Wells R."/>
        </authorList>
    </citation>
    <scope>NUCLEOTIDE SEQUENCE [LARGE SCALE GENOMIC DNA]</scope>
    <source>
        <strain evidence="13">R-o-18</strain>
        <tissue evidence="13">Leaf</tissue>
    </source>
</reference>
<comment type="subcellular location">
    <subcellularLocation>
        <location evidence="1">Cell membrane</location>
        <topology evidence="1">Lipid-anchor</topology>
        <topology evidence="1">GPI-anchor</topology>
    </subcellularLocation>
</comment>
<dbReference type="InterPro" id="IPR008972">
    <property type="entry name" value="Cupredoxin"/>
</dbReference>
<evidence type="ECO:0000256" key="8">
    <source>
        <dbReference type="ARBA" id="ARBA00023288"/>
    </source>
</evidence>
<comment type="caution">
    <text evidence="13">The sequence shown here is derived from an EMBL/GenBank/DDBJ whole genome shotgun (WGS) entry which is preliminary data.</text>
</comment>
<dbReference type="InterPro" id="IPR041846">
    <property type="entry name" value="ENL_dom"/>
</dbReference>
<dbReference type="PRINTS" id="PR01217">
    <property type="entry name" value="PRICHEXTENSN"/>
</dbReference>
<keyword evidence="4" id="KW-0732">Signal</keyword>
<evidence type="ECO:0000313" key="13">
    <source>
        <dbReference type="EMBL" id="KAG5409319.1"/>
    </source>
</evidence>
<evidence type="ECO:0000256" key="11">
    <source>
        <dbReference type="SAM" id="Phobius"/>
    </source>
</evidence>
<feature type="non-terminal residue" evidence="13">
    <location>
        <position position="1"/>
    </location>
</feature>
<keyword evidence="8" id="KW-0449">Lipoprotein</keyword>
<keyword evidence="14" id="KW-1185">Reference proteome</keyword>
<keyword evidence="11" id="KW-0812">Transmembrane</keyword>
<dbReference type="InterPro" id="IPR003245">
    <property type="entry name" value="Phytocyanin_dom"/>
</dbReference>
<dbReference type="InterPro" id="IPR039391">
    <property type="entry name" value="Phytocyanin-like"/>
</dbReference>
<keyword evidence="7" id="KW-0325">Glycoprotein</keyword>
<feature type="transmembrane region" description="Helical" evidence="11">
    <location>
        <begin position="35"/>
        <end position="58"/>
    </location>
</feature>
<evidence type="ECO:0000256" key="2">
    <source>
        <dbReference type="ARBA" id="ARBA00022475"/>
    </source>
</evidence>
<keyword evidence="6" id="KW-1015">Disulfide bond</keyword>
<dbReference type="Pfam" id="PF02298">
    <property type="entry name" value="Cu_bind_like"/>
    <property type="match status" value="1"/>
</dbReference>
<accession>A0ABQ7NHS0</accession>
<dbReference type="PANTHER" id="PTHR33021:SF418">
    <property type="entry name" value="PHYTOCYANIN DOMAIN-CONTAINING PROTEIN"/>
    <property type="match status" value="1"/>
</dbReference>
<feature type="region of interest" description="Disordered" evidence="10">
    <location>
        <begin position="175"/>
        <end position="351"/>
    </location>
</feature>
<evidence type="ECO:0000256" key="5">
    <source>
        <dbReference type="ARBA" id="ARBA00023136"/>
    </source>
</evidence>
<evidence type="ECO:0000256" key="1">
    <source>
        <dbReference type="ARBA" id="ARBA00004609"/>
    </source>
</evidence>
<evidence type="ECO:0000256" key="10">
    <source>
        <dbReference type="SAM" id="MobiDB-lite"/>
    </source>
</evidence>
<evidence type="ECO:0000313" key="14">
    <source>
        <dbReference type="Proteomes" id="UP000823674"/>
    </source>
</evidence>
<keyword evidence="11" id="KW-1133">Transmembrane helix</keyword>
<evidence type="ECO:0000259" key="12">
    <source>
        <dbReference type="PROSITE" id="PS51485"/>
    </source>
</evidence>
<dbReference type="Gene3D" id="2.60.40.420">
    <property type="entry name" value="Cupredoxins - blue copper proteins"/>
    <property type="match status" value="1"/>
</dbReference>
<keyword evidence="2" id="KW-1003">Cell membrane</keyword>
<dbReference type="PANTHER" id="PTHR33021">
    <property type="entry name" value="BLUE COPPER PROTEIN"/>
    <property type="match status" value="1"/>
</dbReference>
<keyword evidence="5 11" id="KW-0472">Membrane</keyword>
<feature type="compositionally biased region" description="Low complexity" evidence="10">
    <location>
        <begin position="259"/>
        <end position="306"/>
    </location>
</feature>
<evidence type="ECO:0000256" key="3">
    <source>
        <dbReference type="ARBA" id="ARBA00022622"/>
    </source>
</evidence>
<evidence type="ECO:0000256" key="4">
    <source>
        <dbReference type="ARBA" id="ARBA00022729"/>
    </source>
</evidence>
<protein>
    <recommendedName>
        <fullName evidence="12">Phytocyanin domain-containing protein</fullName>
    </recommendedName>
</protein>